<keyword evidence="1" id="KW-0175">Coiled coil</keyword>
<protein>
    <submittedName>
        <fullName evidence="3">Uncharacterized protein</fullName>
    </submittedName>
</protein>
<dbReference type="GO" id="GO:0005200">
    <property type="term" value="F:structural constituent of cytoskeleton"/>
    <property type="evidence" value="ECO:0007669"/>
    <property type="project" value="TreeGrafter"/>
</dbReference>
<feature type="region of interest" description="Disordered" evidence="2">
    <location>
        <begin position="1121"/>
        <end position="1144"/>
    </location>
</feature>
<dbReference type="Gene3D" id="1.10.287.1490">
    <property type="match status" value="2"/>
</dbReference>
<feature type="coiled-coil region" evidence="1">
    <location>
        <begin position="123"/>
        <end position="157"/>
    </location>
</feature>
<organism evidence="3 4">
    <name type="scientific">Meripilus lineatus</name>
    <dbReference type="NCBI Taxonomy" id="2056292"/>
    <lineage>
        <taxon>Eukaryota</taxon>
        <taxon>Fungi</taxon>
        <taxon>Dikarya</taxon>
        <taxon>Basidiomycota</taxon>
        <taxon>Agaricomycotina</taxon>
        <taxon>Agaricomycetes</taxon>
        <taxon>Polyporales</taxon>
        <taxon>Meripilaceae</taxon>
        <taxon>Meripilus</taxon>
    </lineage>
</organism>
<keyword evidence="4" id="KW-1185">Reference proteome</keyword>
<feature type="compositionally biased region" description="Low complexity" evidence="2">
    <location>
        <begin position="864"/>
        <end position="876"/>
    </location>
</feature>
<dbReference type="Proteomes" id="UP001212997">
    <property type="component" value="Unassembled WGS sequence"/>
</dbReference>
<feature type="coiled-coil region" evidence="1">
    <location>
        <begin position="607"/>
        <end position="707"/>
    </location>
</feature>
<comment type="caution">
    <text evidence="3">The sequence shown here is derived from an EMBL/GenBank/DDBJ whole genome shotgun (WGS) entry which is preliminary data.</text>
</comment>
<reference evidence="3" key="1">
    <citation type="submission" date="2022-07" db="EMBL/GenBank/DDBJ databases">
        <title>Genome Sequence of Physisporinus lineatus.</title>
        <authorList>
            <person name="Buettner E."/>
        </authorList>
    </citation>
    <scope>NUCLEOTIDE SEQUENCE</scope>
    <source>
        <strain evidence="3">VT162</strain>
    </source>
</reference>
<feature type="coiled-coil region" evidence="1">
    <location>
        <begin position="327"/>
        <end position="382"/>
    </location>
</feature>
<feature type="compositionally biased region" description="Polar residues" evidence="2">
    <location>
        <begin position="840"/>
        <end position="859"/>
    </location>
</feature>
<dbReference type="SUPFAM" id="SSF57997">
    <property type="entry name" value="Tropomyosin"/>
    <property type="match status" value="1"/>
</dbReference>
<evidence type="ECO:0000256" key="1">
    <source>
        <dbReference type="SAM" id="Coils"/>
    </source>
</evidence>
<evidence type="ECO:0000313" key="3">
    <source>
        <dbReference type="EMBL" id="KAJ3489427.1"/>
    </source>
</evidence>
<sequence length="1144" mass="125825">MTTTHLDPMFFKKIPGTGFAPFKDRVEASLAFGRPPPKPVPLTIEAQRISRMNLELLEDNVAADEKITSLECQIEQGRVVLAHKHARIHSLKGQLDSSRVQCASLESQLGEQTKLADGYRLQIEDLEKGLGDAHAKISALESEVSNKEADIEVLRNGQDMLFAFETELLVELRSQYLEFEDVRGDLALDIAGMKGRLIEMKDTKEEVANTLEEVSSRLAGVQAELDDTKGRLQVENDRVKELGDANEALGAEIAELKWALEEKEYELGQAKEKIAGLELSLKTTEEKLSDAQRTILQGCEELAHAKEEHEAIQATLTDRCSDLSISLELTQDELTDVKSQLEAAEGQLIDIEDFIFGQEAEIRQKDEEIARLQKQVVDEGQQARADIGVRDAEIAELHGELGEMQMELEGTRDGWKRETEDLKERLGETEGELQDLRDGIGAFKEATQVKEVALEGRITTLESEVQFKDAALAESEAIINNLTIEVDTQGATLQNTIVTLLQAARSGREEKAEGLAKLQAIQDGFGVFREVAQAKEEELEGRIDSLENEIKVKDVELGVAHDKVNELENKISILTTEASTKDAIIQNTIVASLLTIRSVEEQQKAGLAKQAALERRLEELANNLRERDDELEVARTRLEASDNQIDELHIQLTEKGEELDNAVEELMEARGWSNDLFDSTEDQDRIIKESRDEISQLKARILELESQLTPSIPPSIPLDLEVTSIVPLDIDDTPSSDIVPVCNLPQDADYFARIAPEAAYESSDMGVDAGPDLLDPYCAKVLATRPQRRGVYKIRTPYSTTRLGVRGNIIVSTHDLITGETINLGDPTKVPKRSVATPGPQLSATAPSFTPSLGQSSVEPPQLRPSAPSFAPRPSAVESPQVQPDIPSFTPCQPPLPLRVTQLRANLGEFAPRPQLGGLPRVGVPCSPITPTYIPRQPSPVIPFAPSRIPTPIGQFYPRPYLGRPPFANVPWSPIAPSFIPPQPSPVPPFIPARTSTPIAPLHFAPYPSPFPPFAPYPSPFPPFARPVAPFVPTPSYTNNNMCWTPPDRDNDSGVVRTDTDARAGEAEPQDPTGPSPPAQTTTEPSVASVPSTDCVAQIDEDVIVSTHKSFPNLCDLRAHAQRKDPSVVEPEPRRISTRSSCLL</sequence>
<evidence type="ECO:0000313" key="4">
    <source>
        <dbReference type="Proteomes" id="UP001212997"/>
    </source>
</evidence>
<proteinExistence type="predicted"/>
<feature type="region of interest" description="Disordered" evidence="2">
    <location>
        <begin position="822"/>
        <end position="884"/>
    </location>
</feature>
<feature type="coiled-coil region" evidence="1">
    <location>
        <begin position="412"/>
        <end position="439"/>
    </location>
</feature>
<feature type="coiled-coil region" evidence="1">
    <location>
        <begin position="529"/>
        <end position="556"/>
    </location>
</feature>
<dbReference type="AlphaFoldDB" id="A0AAD5V9B9"/>
<dbReference type="PANTHER" id="PTHR47357">
    <property type="entry name" value="COP1-INTERACTIVE PROTEIN 1"/>
    <property type="match status" value="1"/>
</dbReference>
<dbReference type="PANTHER" id="PTHR47357:SF1">
    <property type="entry name" value="SPINDLE POLE BODY COMPONENT 110"/>
    <property type="match status" value="1"/>
</dbReference>
<feature type="coiled-coil region" evidence="1">
    <location>
        <begin position="197"/>
        <end position="294"/>
    </location>
</feature>
<gene>
    <name evidence="3" type="ORF">NLI96_g2145</name>
</gene>
<accession>A0AAD5V9B9</accession>
<evidence type="ECO:0000256" key="2">
    <source>
        <dbReference type="SAM" id="MobiDB-lite"/>
    </source>
</evidence>
<dbReference type="EMBL" id="JANAWD010000045">
    <property type="protein sequence ID" value="KAJ3489427.1"/>
    <property type="molecule type" value="Genomic_DNA"/>
</dbReference>
<dbReference type="PRINTS" id="PR01217">
    <property type="entry name" value="PRICHEXTENSN"/>
</dbReference>
<dbReference type="GO" id="GO:0005856">
    <property type="term" value="C:cytoskeleton"/>
    <property type="evidence" value="ECO:0007669"/>
    <property type="project" value="TreeGrafter"/>
</dbReference>
<name>A0AAD5V9B9_9APHY</name>
<feature type="compositionally biased region" description="Polar residues" evidence="2">
    <location>
        <begin position="1079"/>
        <end position="1092"/>
    </location>
</feature>
<feature type="region of interest" description="Disordered" evidence="2">
    <location>
        <begin position="1062"/>
        <end position="1092"/>
    </location>
</feature>
<feature type="compositionally biased region" description="Basic and acidic residues" evidence="2">
    <location>
        <begin position="1121"/>
        <end position="1135"/>
    </location>
</feature>